<accession>A0A915L3M0</accession>
<proteinExistence type="predicted"/>
<organism evidence="2 3">
    <name type="scientific">Romanomermis culicivorax</name>
    <name type="common">Nematode worm</name>
    <dbReference type="NCBI Taxonomy" id="13658"/>
    <lineage>
        <taxon>Eukaryota</taxon>
        <taxon>Metazoa</taxon>
        <taxon>Ecdysozoa</taxon>
        <taxon>Nematoda</taxon>
        <taxon>Enoplea</taxon>
        <taxon>Dorylaimia</taxon>
        <taxon>Mermithida</taxon>
        <taxon>Mermithoidea</taxon>
        <taxon>Mermithidae</taxon>
        <taxon>Romanomermis</taxon>
    </lineage>
</organism>
<dbReference type="InterPro" id="IPR055121">
    <property type="entry name" value="HTH_69"/>
</dbReference>
<name>A0A915L3M0_ROMCU</name>
<dbReference type="WBParaSite" id="nRc.2.0.1.t45695-RA">
    <property type="protein sequence ID" value="nRc.2.0.1.t45695-RA"/>
    <property type="gene ID" value="nRc.2.0.1.g45695"/>
</dbReference>
<dbReference type="InterPro" id="IPR035994">
    <property type="entry name" value="Nucleoside_phosphorylase_sf"/>
</dbReference>
<dbReference type="GO" id="GO:0003824">
    <property type="term" value="F:catalytic activity"/>
    <property type="evidence" value="ECO:0007669"/>
    <property type="project" value="InterPro"/>
</dbReference>
<evidence type="ECO:0000259" key="1">
    <source>
        <dbReference type="Pfam" id="PF22979"/>
    </source>
</evidence>
<feature type="domain" description="Winged helix-turn-helix" evidence="1">
    <location>
        <begin position="44"/>
        <end position="101"/>
    </location>
</feature>
<dbReference type="Proteomes" id="UP000887565">
    <property type="component" value="Unplaced"/>
</dbReference>
<reference evidence="3" key="1">
    <citation type="submission" date="2022-11" db="UniProtKB">
        <authorList>
            <consortium name="WormBaseParasite"/>
        </authorList>
    </citation>
    <scope>IDENTIFICATION</scope>
</reference>
<dbReference type="GO" id="GO:0009116">
    <property type="term" value="P:nucleoside metabolic process"/>
    <property type="evidence" value="ECO:0007669"/>
    <property type="project" value="InterPro"/>
</dbReference>
<dbReference type="OMA" id="WIRIDRM"/>
<evidence type="ECO:0000313" key="3">
    <source>
        <dbReference type="WBParaSite" id="nRc.2.0.1.t45695-RA"/>
    </source>
</evidence>
<sequence>MLKLMQAGFDGLKTIQIEMKLLPEKSVLPHVRQLNTSSENRLPSAQRVRELLEDAYPNGMMVDNLSHALQCSTESIFGYLEDLQSKNLVTQLENGQWIRIDRMAALGQQLIVKQMPKVYDVDQPTVAIITALFVEKLAVDSIIENKQTFVRYKTDGCFQDIQHVLIVGVGGGVSHFTDKNENVRLGDVVVSCPVQICENGHKTQNFTYIHTDPLLNLEDNNAMKINGYVVKAWTPRNDIISEKAVELW</sequence>
<dbReference type="PANTHER" id="PTHR47705:SF1">
    <property type="entry name" value="PNP_UDP_1 DOMAIN-CONTAINING PROTEIN"/>
    <property type="match status" value="1"/>
</dbReference>
<keyword evidence="2" id="KW-1185">Reference proteome</keyword>
<dbReference type="AlphaFoldDB" id="A0A915L3M0"/>
<dbReference type="Pfam" id="PF22979">
    <property type="entry name" value="HTH_69"/>
    <property type="match status" value="1"/>
</dbReference>
<evidence type="ECO:0000313" key="2">
    <source>
        <dbReference type="Proteomes" id="UP000887565"/>
    </source>
</evidence>
<protein>
    <recommendedName>
        <fullName evidence="1">Winged helix-turn-helix domain-containing protein</fullName>
    </recommendedName>
</protein>
<dbReference type="Gene3D" id="3.40.50.1580">
    <property type="entry name" value="Nucleoside phosphorylase domain"/>
    <property type="match status" value="1"/>
</dbReference>
<dbReference type="PANTHER" id="PTHR47705">
    <property type="entry name" value="AGAP000321-PA"/>
    <property type="match status" value="1"/>
</dbReference>